<dbReference type="InterPro" id="IPR024732">
    <property type="entry name" value="NAGLU_C"/>
</dbReference>
<reference evidence="6 7" key="1">
    <citation type="submission" date="2019-11" db="EMBL/GenBank/DDBJ databases">
        <title>Draft genome sequence of Labilibaculum sp. strain SYP isolated from Black Sea.</title>
        <authorList>
            <person name="Yadav S."/>
            <person name="Villanueva L."/>
        </authorList>
    </citation>
    <scope>NUCLEOTIDE SEQUENCE [LARGE SCALE GENOMIC DNA]</scope>
    <source>
        <strain evidence="6 7">44</strain>
    </source>
</reference>
<dbReference type="Pfam" id="PF12971">
    <property type="entry name" value="NAGLU_N"/>
    <property type="match status" value="1"/>
</dbReference>
<dbReference type="InterPro" id="IPR024240">
    <property type="entry name" value="NAGLU_N"/>
</dbReference>
<evidence type="ECO:0000313" key="7">
    <source>
        <dbReference type="Proteomes" id="UP000285951"/>
    </source>
</evidence>
<name>A0A7M4D4J8_9BACT</name>
<evidence type="ECO:0000256" key="1">
    <source>
        <dbReference type="ARBA" id="ARBA00022801"/>
    </source>
</evidence>
<gene>
    <name evidence="6" type="ORF">DWB62_007085</name>
    <name evidence="5" type="ORF">GNY23_07085</name>
</gene>
<dbReference type="GO" id="GO:0016787">
    <property type="term" value="F:hydrolase activity"/>
    <property type="evidence" value="ECO:0007669"/>
    <property type="project" value="UniProtKB-KW"/>
</dbReference>
<dbReference type="RefSeq" id="WP_156195325.1">
    <property type="nucleotide sequence ID" value="NZ_QTZN02000012.1"/>
</dbReference>
<dbReference type="InterPro" id="IPR007781">
    <property type="entry name" value="NAGLU"/>
</dbReference>
<comment type="caution">
    <text evidence="5">The sequence shown here is derived from an EMBL/GenBank/DDBJ whole genome shotgun (WGS) entry which is preliminary data.</text>
</comment>
<accession>A0A7M4D4J8</accession>
<protein>
    <submittedName>
        <fullName evidence="5">Alpha-N-acetylglucosaminidase</fullName>
    </submittedName>
</protein>
<sequence>MKKLIIGLLLIIVGLSACKTRRVEHENIYQLIERILPGKSSQFVLEDLKDMKGEIFELSGNNGKIVIKATNDMAFAKAFGSYLKKYCNTSVSWYLDDPVGVPDELPMVETPVIQECRFEKRFFLNYCTFGYTMLSWQWDDWERFIDWMALNGINMPLAITGQEAVWMEVWKDFGMTEEEIRAYFTGPAHLPWHRMGNLDGFLGPLPQSYIDHQFELQKKILERERSLGMTPVLPAFAGHVPKAINEKYPDAKITSLGSYGVGDQYQAYFLDPMDSLFVKIQQKFLTVQTKVFGTDHFYGADPFNEMDPPETTPEYLASVSKTIYDGMSSIDPDAKWVQMGWTFYYMKLWKEDPARLEAMIKAVPENKMIILDYFAEKEEVWRNTQAWNGAPFIWCYLGNFGGNTEMAAPIIKVAKRLSEAENDPDHGKFNGIGSTLEGFNVNRFIFEWLFDYAWDKNVTNLQEWIRQYTKSKTKNDDPVAYDAYKRMIELVYNDQVSDVGTGSLMQARPFLTGVKGYQRPNKYNYQELTEILGVMLSANKKSLQSIEYQKDLVVVTKQVLDNLIIPIRKKINEAYINNDSVELKKQIEIFAGILDDADRLLATQSEFLLGKWINDARSFGNDSVSKAYYEKNARVLITTWGNEGNGIIDYASRDLSGLISSYYKVRWQKFFDILQQSLKENKPLLMDSINKNMASFEWDWTNQRTKFTIKPQGNSLEIVKEIYAKYKPLYNLCNY</sequence>
<dbReference type="OrthoDB" id="179563at2"/>
<dbReference type="Pfam" id="PF05089">
    <property type="entry name" value="NAGLU"/>
    <property type="match status" value="1"/>
</dbReference>
<dbReference type="Gene3D" id="3.20.20.80">
    <property type="entry name" value="Glycosidases"/>
    <property type="match status" value="1"/>
</dbReference>
<dbReference type="Gene3D" id="3.30.379.10">
    <property type="entry name" value="Chitobiase/beta-hexosaminidase domain 2-like"/>
    <property type="match status" value="1"/>
</dbReference>
<dbReference type="GO" id="GO:0005975">
    <property type="term" value="P:carbohydrate metabolic process"/>
    <property type="evidence" value="ECO:0007669"/>
    <property type="project" value="UniProtKB-ARBA"/>
</dbReference>
<evidence type="ECO:0000313" key="6">
    <source>
        <dbReference type="EMBL" id="MVB06782.1"/>
    </source>
</evidence>
<feature type="domain" description="Alpha-N-acetylglucosaminidase tim-barrel" evidence="2">
    <location>
        <begin position="121"/>
        <end position="455"/>
    </location>
</feature>
<dbReference type="InterPro" id="IPR029018">
    <property type="entry name" value="Hex-like_dom2"/>
</dbReference>
<dbReference type="PANTHER" id="PTHR12872">
    <property type="entry name" value="ALPHA-N-ACETYLGLUCOSAMINIDASE"/>
    <property type="match status" value="1"/>
</dbReference>
<dbReference type="EMBL" id="WOTW01000012">
    <property type="protein sequence ID" value="MUP37577.1"/>
    <property type="molecule type" value="Genomic_DNA"/>
</dbReference>
<dbReference type="EMBL" id="QTZN02000012">
    <property type="protein sequence ID" value="MVB06782.1"/>
    <property type="molecule type" value="Genomic_DNA"/>
</dbReference>
<evidence type="ECO:0000259" key="3">
    <source>
        <dbReference type="Pfam" id="PF12971"/>
    </source>
</evidence>
<dbReference type="PROSITE" id="PS51257">
    <property type="entry name" value="PROKAR_LIPOPROTEIN"/>
    <property type="match status" value="1"/>
</dbReference>
<reference evidence="5 8" key="2">
    <citation type="submission" date="2019-12" db="EMBL/GenBank/DDBJ databases">
        <title>Draft genome sequence of Labilibaculum sp. strain 44 isolated from deep waters of Black Sea.</title>
        <authorList>
            <person name="Yadav S."/>
            <person name="Villanueva L."/>
        </authorList>
    </citation>
    <scope>NUCLEOTIDE SEQUENCE [LARGE SCALE GENOMIC DNA]</scope>
    <source>
        <strain evidence="5 8">44</strain>
    </source>
</reference>
<dbReference type="AlphaFoldDB" id="A0A7M4D4J8"/>
<evidence type="ECO:0000313" key="8">
    <source>
        <dbReference type="Proteomes" id="UP000462449"/>
    </source>
</evidence>
<organism evidence="5 8">
    <name type="scientific">Labilibaculum euxinus</name>
    <dbReference type="NCBI Taxonomy" id="2686357"/>
    <lineage>
        <taxon>Bacteria</taxon>
        <taxon>Pseudomonadati</taxon>
        <taxon>Bacteroidota</taxon>
        <taxon>Bacteroidia</taxon>
        <taxon>Marinilabiliales</taxon>
        <taxon>Marinifilaceae</taxon>
        <taxon>Labilibaculum</taxon>
    </lineage>
</organism>
<keyword evidence="1" id="KW-0378">Hydrolase</keyword>
<dbReference type="Proteomes" id="UP000285951">
    <property type="component" value="Unassembled WGS sequence"/>
</dbReference>
<evidence type="ECO:0000259" key="4">
    <source>
        <dbReference type="Pfam" id="PF12972"/>
    </source>
</evidence>
<keyword evidence="7" id="KW-1185">Reference proteome</keyword>
<feature type="domain" description="Alpha-N-acetylglucosaminidase N-terminal" evidence="3">
    <location>
        <begin position="27"/>
        <end position="106"/>
    </location>
</feature>
<dbReference type="Gene3D" id="1.20.120.670">
    <property type="entry name" value="N-acetyl-b-d-glucoasminidase"/>
    <property type="match status" value="1"/>
</dbReference>
<evidence type="ECO:0000313" key="5">
    <source>
        <dbReference type="EMBL" id="MUP37577.1"/>
    </source>
</evidence>
<evidence type="ECO:0000259" key="2">
    <source>
        <dbReference type="Pfam" id="PF05089"/>
    </source>
</evidence>
<proteinExistence type="predicted"/>
<dbReference type="InterPro" id="IPR024733">
    <property type="entry name" value="NAGLU_tim-barrel"/>
</dbReference>
<dbReference type="Pfam" id="PF12972">
    <property type="entry name" value="NAGLU_C"/>
    <property type="match status" value="1"/>
</dbReference>
<dbReference type="PANTHER" id="PTHR12872:SF1">
    <property type="entry name" value="ALPHA-N-ACETYLGLUCOSAMINIDASE"/>
    <property type="match status" value="1"/>
</dbReference>
<dbReference type="Proteomes" id="UP000462449">
    <property type="component" value="Unassembled WGS sequence"/>
</dbReference>
<feature type="domain" description="Alpha-N-acetylglucosaminidase C-terminal" evidence="4">
    <location>
        <begin position="464"/>
        <end position="725"/>
    </location>
</feature>